<dbReference type="AlphaFoldDB" id="A0A9D1F3B1"/>
<reference evidence="1" key="2">
    <citation type="journal article" date="2021" name="PeerJ">
        <title>Extensive microbial diversity within the chicken gut microbiome revealed by metagenomics and culture.</title>
        <authorList>
            <person name="Gilroy R."/>
            <person name="Ravi A."/>
            <person name="Getino M."/>
            <person name="Pursley I."/>
            <person name="Horton D.L."/>
            <person name="Alikhan N.F."/>
            <person name="Baker D."/>
            <person name="Gharbi K."/>
            <person name="Hall N."/>
            <person name="Watson M."/>
            <person name="Adriaenssens E.M."/>
            <person name="Foster-Nyarko E."/>
            <person name="Jarju S."/>
            <person name="Secka A."/>
            <person name="Antonio M."/>
            <person name="Oren A."/>
            <person name="Chaudhuri R.R."/>
            <person name="La Ragione R."/>
            <person name="Hildebrand F."/>
            <person name="Pallen M.J."/>
        </authorList>
    </citation>
    <scope>NUCLEOTIDE SEQUENCE</scope>
    <source>
        <strain evidence="1">CHK178-757</strain>
    </source>
</reference>
<comment type="caution">
    <text evidence="1">The sequence shown here is derived from an EMBL/GenBank/DDBJ whole genome shotgun (WGS) entry which is preliminary data.</text>
</comment>
<gene>
    <name evidence="1" type="ORF">IAB46_03170</name>
</gene>
<proteinExistence type="predicted"/>
<reference evidence="1" key="1">
    <citation type="submission" date="2020-10" db="EMBL/GenBank/DDBJ databases">
        <authorList>
            <person name="Gilroy R."/>
        </authorList>
    </citation>
    <scope>NUCLEOTIDE SEQUENCE</scope>
    <source>
        <strain evidence="1">CHK178-757</strain>
    </source>
</reference>
<dbReference type="Proteomes" id="UP000823927">
    <property type="component" value="Unassembled WGS sequence"/>
</dbReference>
<organism evidence="1 2">
    <name type="scientific">Candidatus Scybalocola faecigallinarum</name>
    <dbReference type="NCBI Taxonomy" id="2840941"/>
    <lineage>
        <taxon>Bacteria</taxon>
        <taxon>Bacillati</taxon>
        <taxon>Bacillota</taxon>
        <taxon>Clostridia</taxon>
        <taxon>Lachnospirales</taxon>
        <taxon>Lachnospiraceae</taxon>
        <taxon>Lachnospiraceae incertae sedis</taxon>
        <taxon>Candidatus Scybalocola (ex Gilroy et al. 2021)</taxon>
    </lineage>
</organism>
<accession>A0A9D1F3B1</accession>
<dbReference type="Gene3D" id="2.40.128.20">
    <property type="match status" value="1"/>
</dbReference>
<dbReference type="InterPro" id="IPR012674">
    <property type="entry name" value="Calycin"/>
</dbReference>
<evidence type="ECO:0000313" key="1">
    <source>
        <dbReference type="EMBL" id="HIS46555.1"/>
    </source>
</evidence>
<dbReference type="InterPro" id="IPR015231">
    <property type="entry name" value="DUF1934"/>
</dbReference>
<dbReference type="SUPFAM" id="SSF50814">
    <property type="entry name" value="Lipocalins"/>
    <property type="match status" value="1"/>
</dbReference>
<dbReference type="Pfam" id="PF09148">
    <property type="entry name" value="DUF1934"/>
    <property type="match status" value="1"/>
</dbReference>
<sequence length="147" mass="16684">MTKDVIVSISGLQMDVDNEMPLEVITMGNYYFKNGKHYILFDEMAEDSGTRTKNTIKIGSNRVDVIKKGESSVHMVFEPDTKNMTCYQTPFGSLMVGINTLGISHSEDDMNINTKIDYALDVNYSHMTDCSIEINIKSKNDKNFRLH</sequence>
<evidence type="ECO:0000313" key="2">
    <source>
        <dbReference type="Proteomes" id="UP000823927"/>
    </source>
</evidence>
<dbReference type="EMBL" id="DVIT01000013">
    <property type="protein sequence ID" value="HIS46555.1"/>
    <property type="molecule type" value="Genomic_DNA"/>
</dbReference>
<name>A0A9D1F3B1_9FIRM</name>
<protein>
    <submittedName>
        <fullName evidence="1">DUF1934 domain-containing protein</fullName>
    </submittedName>
</protein>